<dbReference type="OrthoDB" id="5428055at2759"/>
<keyword evidence="1" id="KW-0472">Membrane</keyword>
<reference evidence="3" key="1">
    <citation type="submission" date="2020-06" db="EMBL/GenBank/DDBJ databases">
        <title>Draft genome sequences of strains closely related to Aspergillus parafelis and Aspergillus hiratsukae.</title>
        <authorList>
            <person name="Dos Santos R.A.C."/>
            <person name="Rivero-Menendez O."/>
            <person name="Steenwyk J.L."/>
            <person name="Mead M.E."/>
            <person name="Goldman G.H."/>
            <person name="Alastruey-Izquierdo A."/>
            <person name="Rokas A."/>
        </authorList>
    </citation>
    <scope>NUCLEOTIDE SEQUENCE</scope>
    <source>
        <strain evidence="2">CNM-CM5793</strain>
        <strain evidence="3">CNM-CM6106</strain>
    </source>
</reference>
<gene>
    <name evidence="2" type="ORF">CNMCM5793_007385</name>
    <name evidence="3" type="ORF">CNMCM6106_006483</name>
</gene>
<evidence type="ECO:0000313" key="5">
    <source>
        <dbReference type="Proteomes" id="UP000662466"/>
    </source>
</evidence>
<organism evidence="3 5">
    <name type="scientific">Aspergillus hiratsukae</name>
    <dbReference type="NCBI Taxonomy" id="1194566"/>
    <lineage>
        <taxon>Eukaryota</taxon>
        <taxon>Fungi</taxon>
        <taxon>Dikarya</taxon>
        <taxon>Ascomycota</taxon>
        <taxon>Pezizomycotina</taxon>
        <taxon>Eurotiomycetes</taxon>
        <taxon>Eurotiomycetidae</taxon>
        <taxon>Eurotiales</taxon>
        <taxon>Aspergillaceae</taxon>
        <taxon>Aspergillus</taxon>
        <taxon>Aspergillus subgen. Fumigati</taxon>
    </lineage>
</organism>
<dbReference type="Proteomes" id="UP000662466">
    <property type="component" value="Unassembled WGS sequence"/>
</dbReference>
<dbReference type="AlphaFoldDB" id="A0A8H6QGG7"/>
<keyword evidence="1" id="KW-1133">Transmembrane helix</keyword>
<name>A0A8H6QGG7_9EURO</name>
<evidence type="ECO:0000313" key="3">
    <source>
        <dbReference type="EMBL" id="KAF7172224.1"/>
    </source>
</evidence>
<evidence type="ECO:0000313" key="4">
    <source>
        <dbReference type="Proteomes" id="UP000630445"/>
    </source>
</evidence>
<keyword evidence="1" id="KW-0812">Transmembrane</keyword>
<feature type="transmembrane region" description="Helical" evidence="1">
    <location>
        <begin position="153"/>
        <end position="173"/>
    </location>
</feature>
<protein>
    <submittedName>
        <fullName evidence="3">Uncharacterized protein</fullName>
    </submittedName>
</protein>
<dbReference type="EMBL" id="JACBAD010002078">
    <property type="protein sequence ID" value="KAF7118016.1"/>
    <property type="molecule type" value="Genomic_DNA"/>
</dbReference>
<evidence type="ECO:0000256" key="1">
    <source>
        <dbReference type="SAM" id="Phobius"/>
    </source>
</evidence>
<evidence type="ECO:0000313" key="2">
    <source>
        <dbReference type="EMBL" id="KAF7118016.1"/>
    </source>
</evidence>
<proteinExistence type="predicted"/>
<comment type="caution">
    <text evidence="3">The sequence shown here is derived from an EMBL/GenBank/DDBJ whole genome shotgun (WGS) entry which is preliminary data.</text>
</comment>
<feature type="transmembrane region" description="Helical" evidence="1">
    <location>
        <begin position="179"/>
        <end position="207"/>
    </location>
</feature>
<accession>A0A8H6QGG7</accession>
<keyword evidence="4" id="KW-1185">Reference proteome</keyword>
<sequence length="266" mass="29999">MRKSDHPCMTLPDHGEQTAFEWFVSLSNDPWSEIRALLKEQNERLRIENSLLKQLLLEGDKGTGTGTNVDNFINDDKRNQSIKNELRLNGRKVKGRLFFTPRRELSSIVESIILSMSGIEPASTNCKVELGLRNASTVIESRAATQLGENVKVLAYVSIFYLPLGYCAALWSINRDFNLVAFALVTALLALGTYALVLNLSNIVFLIRKAYRKLPAPNCMKDDPHEQWANLGSAFSGFMPERHGDQPSEWTVLLYAVLMVTEKMEF</sequence>
<dbReference type="EMBL" id="JACBAF010001876">
    <property type="protein sequence ID" value="KAF7172224.1"/>
    <property type="molecule type" value="Genomic_DNA"/>
</dbReference>
<dbReference type="Proteomes" id="UP000630445">
    <property type="component" value="Unassembled WGS sequence"/>
</dbReference>